<evidence type="ECO:0000313" key="1">
    <source>
        <dbReference type="EMBL" id="KAE9110550.1"/>
    </source>
</evidence>
<evidence type="ECO:0000313" key="2">
    <source>
        <dbReference type="Proteomes" id="UP000441208"/>
    </source>
</evidence>
<accession>A0A6A3S603</accession>
<sequence length="52" mass="5998">MIPVFLLFCKGFLLFLCLCFDVRLLRFAALAVSVLLDLARRQLPPSRFPFPI</sequence>
<dbReference type="Proteomes" id="UP000441208">
    <property type="component" value="Unassembled WGS sequence"/>
</dbReference>
<dbReference type="AlphaFoldDB" id="A0A6A3S603"/>
<dbReference type="EMBL" id="QXFZ01000603">
    <property type="protein sequence ID" value="KAE9110550.1"/>
    <property type="molecule type" value="Genomic_DNA"/>
</dbReference>
<reference evidence="1 2" key="1">
    <citation type="submission" date="2018-08" db="EMBL/GenBank/DDBJ databases">
        <title>Genomic investigation of the strawberry pathogen Phytophthora fragariae indicates pathogenicity is determined by transcriptional variation in three key races.</title>
        <authorList>
            <person name="Adams T.M."/>
            <person name="Armitage A.D."/>
            <person name="Sobczyk M.K."/>
            <person name="Bates H.J."/>
            <person name="Dunwell J.M."/>
            <person name="Nellist C.F."/>
            <person name="Harrison R.J."/>
        </authorList>
    </citation>
    <scope>NUCLEOTIDE SEQUENCE [LARGE SCALE GENOMIC DNA]</scope>
    <source>
        <strain evidence="1 2">NOV-71</strain>
    </source>
</reference>
<proteinExistence type="predicted"/>
<gene>
    <name evidence="1" type="ORF">PF007_g11827</name>
</gene>
<comment type="caution">
    <text evidence="1">The sequence shown here is derived from an EMBL/GenBank/DDBJ whole genome shotgun (WGS) entry which is preliminary data.</text>
</comment>
<organism evidence="1 2">
    <name type="scientific">Phytophthora fragariae</name>
    <dbReference type="NCBI Taxonomy" id="53985"/>
    <lineage>
        <taxon>Eukaryota</taxon>
        <taxon>Sar</taxon>
        <taxon>Stramenopiles</taxon>
        <taxon>Oomycota</taxon>
        <taxon>Peronosporomycetes</taxon>
        <taxon>Peronosporales</taxon>
        <taxon>Peronosporaceae</taxon>
        <taxon>Phytophthora</taxon>
    </lineage>
</organism>
<protein>
    <submittedName>
        <fullName evidence="1">Uncharacterized protein</fullName>
    </submittedName>
</protein>
<name>A0A6A3S603_9STRA</name>